<reference evidence="7 8" key="1">
    <citation type="submission" date="2023-04" db="EMBL/GenBank/DDBJ databases">
        <title>A novel bacteria isolated from coastal sediment.</title>
        <authorList>
            <person name="Liu X.-J."/>
            <person name="Du Z.-J."/>
        </authorList>
    </citation>
    <scope>NUCLEOTIDE SEQUENCE [LARGE SCALE GENOMIC DNA]</scope>
    <source>
        <strain evidence="7 8">SDUM461004</strain>
    </source>
</reference>
<keyword evidence="3" id="KW-0238">DNA-binding</keyword>
<evidence type="ECO:0000313" key="7">
    <source>
        <dbReference type="EMBL" id="MDQ8196441.1"/>
    </source>
</evidence>
<organism evidence="7 8">
    <name type="scientific">Thalassobacterium sedimentorum</name>
    <dbReference type="NCBI Taxonomy" id="3041258"/>
    <lineage>
        <taxon>Bacteria</taxon>
        <taxon>Pseudomonadati</taxon>
        <taxon>Verrucomicrobiota</taxon>
        <taxon>Opitutia</taxon>
        <taxon>Puniceicoccales</taxon>
        <taxon>Coraliomargaritaceae</taxon>
        <taxon>Thalassobacterium</taxon>
    </lineage>
</organism>
<comment type="caution">
    <text evidence="7">The sequence shown here is derived from an EMBL/GenBank/DDBJ whole genome shotgun (WGS) entry which is preliminary data.</text>
</comment>
<name>A0ABU1ANR4_9BACT</name>
<dbReference type="PANTHER" id="PTHR33258">
    <property type="entry name" value="TRANSPOSASE INSL FOR INSERTION SEQUENCE ELEMENT IS186A-RELATED"/>
    <property type="match status" value="1"/>
</dbReference>
<dbReference type="InterPro" id="IPR025399">
    <property type="entry name" value="DUF4372"/>
</dbReference>
<dbReference type="InterPro" id="IPR047952">
    <property type="entry name" value="Transpos_IS4"/>
</dbReference>
<dbReference type="SUPFAM" id="SSF53098">
    <property type="entry name" value="Ribonuclease H-like"/>
    <property type="match status" value="1"/>
</dbReference>
<keyword evidence="4" id="KW-0233">DNA recombination</keyword>
<proteinExistence type="inferred from homology"/>
<protein>
    <submittedName>
        <fullName evidence="7">IS4 family transposase</fullName>
    </submittedName>
</protein>
<evidence type="ECO:0000256" key="4">
    <source>
        <dbReference type="ARBA" id="ARBA00023172"/>
    </source>
</evidence>
<dbReference type="NCBIfam" id="NF033592">
    <property type="entry name" value="transpos_IS4_1"/>
    <property type="match status" value="1"/>
</dbReference>
<keyword evidence="8" id="KW-1185">Reference proteome</keyword>
<dbReference type="Pfam" id="PF01609">
    <property type="entry name" value="DDE_Tnp_1"/>
    <property type="match status" value="1"/>
</dbReference>
<evidence type="ECO:0000256" key="3">
    <source>
        <dbReference type="ARBA" id="ARBA00023125"/>
    </source>
</evidence>
<evidence type="ECO:0000256" key="1">
    <source>
        <dbReference type="ARBA" id="ARBA00010075"/>
    </source>
</evidence>
<evidence type="ECO:0000313" key="8">
    <source>
        <dbReference type="Proteomes" id="UP001243717"/>
    </source>
</evidence>
<feature type="domain" description="DUF4372" evidence="6">
    <location>
        <begin position="6"/>
        <end position="76"/>
    </location>
</feature>
<dbReference type="Gene3D" id="3.90.350.10">
    <property type="entry name" value="Transposase Inhibitor Protein From Tn5, Chain A, domain 1"/>
    <property type="match status" value="1"/>
</dbReference>
<feature type="domain" description="Transposase IS4-like" evidence="5">
    <location>
        <begin position="123"/>
        <end position="332"/>
    </location>
</feature>
<evidence type="ECO:0000256" key="2">
    <source>
        <dbReference type="ARBA" id="ARBA00022578"/>
    </source>
</evidence>
<accession>A0ABU1ANR4</accession>
<dbReference type="Proteomes" id="UP001243717">
    <property type="component" value="Unassembled WGS sequence"/>
</dbReference>
<dbReference type="Pfam" id="PF14294">
    <property type="entry name" value="DUF4372"/>
    <property type="match status" value="1"/>
</dbReference>
<dbReference type="PANTHER" id="PTHR33258:SF1">
    <property type="entry name" value="TRANSPOSASE INSL FOR INSERTION SEQUENCE ELEMENT IS186A-RELATED"/>
    <property type="match status" value="1"/>
</dbReference>
<dbReference type="RefSeq" id="WP_308986873.1">
    <property type="nucleotide sequence ID" value="NZ_JARXIC010000095.1"/>
</dbReference>
<keyword evidence="2" id="KW-0815">Transposition</keyword>
<gene>
    <name evidence="7" type="ORF">QEH59_18575</name>
</gene>
<dbReference type="InterPro" id="IPR012337">
    <property type="entry name" value="RNaseH-like_sf"/>
</dbReference>
<dbReference type="EMBL" id="JARXIC010000095">
    <property type="protein sequence ID" value="MDQ8196441.1"/>
    <property type="molecule type" value="Genomic_DNA"/>
</dbReference>
<dbReference type="InterPro" id="IPR002559">
    <property type="entry name" value="Transposase_11"/>
</dbReference>
<sequence>MNIGTSSLFSQLLSLVDRDDFRRLVRDTGSQARSKGFGSWDHFVSMLFCQLAQAKSLREIDTGLRSCEGKLQHLGMNGAPRRSTLSYANAHRPHELFEKLFYQLLAKVSEGAPKKKFRFKSKLYSLDSTVIDLCASMFDWAKFRSTKGAAKLHLLLDHDGCLPCYARITEGKVADVTVAQQLKLPKGSLVVMDRGYTDYYMYERWSAEGVGFVTRLKKNAEFYEFKDYPVKPGGVVVSDHTGQFNCFEAGRRIKGTYRKVVVWIEEKQQHMELLTNRFDLSSATIAEIYKQRWQIELFFKAIKQNLRVKTFVGTSANAVRIQIWTALIAILLIKYLQFKSRMSWALSNLVALLRWNLFTHRNLWKWIDDPFMHSHPPPEDESYQTVLDGIAST</sequence>
<evidence type="ECO:0000259" key="6">
    <source>
        <dbReference type="Pfam" id="PF14294"/>
    </source>
</evidence>
<evidence type="ECO:0000259" key="5">
    <source>
        <dbReference type="Pfam" id="PF01609"/>
    </source>
</evidence>
<comment type="similarity">
    <text evidence="1">Belongs to the transposase 11 family.</text>
</comment>